<dbReference type="InterPro" id="IPR006311">
    <property type="entry name" value="TAT_signal"/>
</dbReference>
<dbReference type="InterPro" id="IPR040832">
    <property type="entry name" value="TTHB210-like_dom"/>
</dbReference>
<gene>
    <name evidence="3" type="ORF">CLV43_102773</name>
</gene>
<proteinExistence type="predicted"/>
<comment type="caution">
    <text evidence="3">The sequence shown here is derived from an EMBL/GenBank/DDBJ whole genome shotgun (WGS) entry which is preliminary data.</text>
</comment>
<dbReference type="EMBL" id="PVTF01000002">
    <property type="protein sequence ID" value="PRY45208.1"/>
    <property type="molecule type" value="Genomic_DNA"/>
</dbReference>
<accession>A0A2T0TI12</accession>
<keyword evidence="1" id="KW-0732">Signal</keyword>
<dbReference type="OrthoDB" id="2867208at2"/>
<evidence type="ECO:0000313" key="4">
    <source>
        <dbReference type="Proteomes" id="UP000239494"/>
    </source>
</evidence>
<dbReference type="PROSITE" id="PS51257">
    <property type="entry name" value="PROKAR_LIPOPROTEIN"/>
    <property type="match status" value="1"/>
</dbReference>
<feature type="signal peptide" evidence="1">
    <location>
        <begin position="1"/>
        <end position="23"/>
    </location>
</feature>
<sequence>MTTSTTRARRGLAMILAVGTAAAAIAGCAPSRASTAENGDQTVLGDTVALGLGMMKPYVTTDKSGNPTEVGVRFSAVSLDGLPQGDTPTHWMVTFPEEAGKTVVKNAMVSWYPKGRKPAEIFGEPQIAFHFYTIDGNEAMTSIDPKGHPDQARHLLDPKYVATDYIAEPGDPVEKTVPAMGLHWLDSKREFGPGKSEFAEVFVHGSWDGKQIFLEPLATRKFLLTKPNINAPVKQPSAVQSTGYYPTDYTIRYDQPTNEYVVAIGKMIPRQAS</sequence>
<feature type="chain" id="PRO_5038450238" description="TTHB210-like domain-containing protein" evidence="1">
    <location>
        <begin position="24"/>
        <end position="273"/>
    </location>
</feature>
<reference evidence="3 4" key="1">
    <citation type="submission" date="2018-03" db="EMBL/GenBank/DDBJ databases">
        <title>Genomic Encyclopedia of Archaeal and Bacterial Type Strains, Phase II (KMG-II): from individual species to whole genera.</title>
        <authorList>
            <person name="Goeker M."/>
        </authorList>
    </citation>
    <scope>NUCLEOTIDE SEQUENCE [LARGE SCALE GENOMIC DNA]</scope>
    <source>
        <strain evidence="3 4">DSM 44720</strain>
    </source>
</reference>
<dbReference type="Proteomes" id="UP000239494">
    <property type="component" value="Unassembled WGS sequence"/>
</dbReference>
<feature type="domain" description="TTHB210-like" evidence="2">
    <location>
        <begin position="62"/>
        <end position="111"/>
    </location>
</feature>
<protein>
    <recommendedName>
        <fullName evidence="2">TTHB210-like domain-containing protein</fullName>
    </recommendedName>
</protein>
<dbReference type="PROSITE" id="PS51318">
    <property type="entry name" value="TAT"/>
    <property type="match status" value="1"/>
</dbReference>
<organism evidence="3 4">
    <name type="scientific">Umezawaea tangerina</name>
    <dbReference type="NCBI Taxonomy" id="84725"/>
    <lineage>
        <taxon>Bacteria</taxon>
        <taxon>Bacillati</taxon>
        <taxon>Actinomycetota</taxon>
        <taxon>Actinomycetes</taxon>
        <taxon>Pseudonocardiales</taxon>
        <taxon>Pseudonocardiaceae</taxon>
        <taxon>Umezawaea</taxon>
    </lineage>
</organism>
<evidence type="ECO:0000313" key="3">
    <source>
        <dbReference type="EMBL" id="PRY45208.1"/>
    </source>
</evidence>
<name>A0A2T0TI12_9PSEU</name>
<dbReference type="AlphaFoldDB" id="A0A2T0TI12"/>
<keyword evidence="4" id="KW-1185">Reference proteome</keyword>
<dbReference type="RefSeq" id="WP_146174713.1">
    <property type="nucleotide sequence ID" value="NZ_PVTF01000002.1"/>
</dbReference>
<evidence type="ECO:0000256" key="1">
    <source>
        <dbReference type="SAM" id="SignalP"/>
    </source>
</evidence>
<evidence type="ECO:0000259" key="2">
    <source>
        <dbReference type="Pfam" id="PF18197"/>
    </source>
</evidence>
<dbReference type="Pfam" id="PF18197">
    <property type="entry name" value="TTHB210-like"/>
    <property type="match status" value="1"/>
</dbReference>